<reference evidence="1 2" key="1">
    <citation type="journal article" date="2022" name="Nat. Plants">
        <title>Genomes of leafy and leafless Platanthera orchids illuminate the evolution of mycoheterotrophy.</title>
        <authorList>
            <person name="Li M.H."/>
            <person name="Liu K.W."/>
            <person name="Li Z."/>
            <person name="Lu H.C."/>
            <person name="Ye Q.L."/>
            <person name="Zhang D."/>
            <person name="Wang J.Y."/>
            <person name="Li Y.F."/>
            <person name="Zhong Z.M."/>
            <person name="Liu X."/>
            <person name="Yu X."/>
            <person name="Liu D.K."/>
            <person name="Tu X.D."/>
            <person name="Liu B."/>
            <person name="Hao Y."/>
            <person name="Liao X.Y."/>
            <person name="Jiang Y.T."/>
            <person name="Sun W.H."/>
            <person name="Chen J."/>
            <person name="Chen Y.Q."/>
            <person name="Ai Y."/>
            <person name="Zhai J.W."/>
            <person name="Wu S.S."/>
            <person name="Zhou Z."/>
            <person name="Hsiao Y.Y."/>
            <person name="Wu W.L."/>
            <person name="Chen Y.Y."/>
            <person name="Lin Y.F."/>
            <person name="Hsu J.L."/>
            <person name="Li C.Y."/>
            <person name="Wang Z.W."/>
            <person name="Zhao X."/>
            <person name="Zhong W.Y."/>
            <person name="Ma X.K."/>
            <person name="Ma L."/>
            <person name="Huang J."/>
            <person name="Chen G.Z."/>
            <person name="Huang M.Z."/>
            <person name="Huang L."/>
            <person name="Peng D.H."/>
            <person name="Luo Y.B."/>
            <person name="Zou S.Q."/>
            <person name="Chen S.P."/>
            <person name="Lan S."/>
            <person name="Tsai W.C."/>
            <person name="Van de Peer Y."/>
            <person name="Liu Z.J."/>
        </authorList>
    </citation>
    <scope>NUCLEOTIDE SEQUENCE [LARGE SCALE GENOMIC DNA]</scope>
    <source>
        <strain evidence="1">Lor288</strain>
    </source>
</reference>
<dbReference type="Proteomes" id="UP001412067">
    <property type="component" value="Unassembled WGS sequence"/>
</dbReference>
<dbReference type="EMBL" id="JBBWWR010000007">
    <property type="protein sequence ID" value="KAK8963425.1"/>
    <property type="molecule type" value="Genomic_DNA"/>
</dbReference>
<proteinExistence type="predicted"/>
<protein>
    <submittedName>
        <fullName evidence="1">Uncharacterized protein</fullName>
    </submittedName>
</protein>
<gene>
    <name evidence="1" type="ORF">KSP40_PGU005118</name>
</gene>
<keyword evidence="2" id="KW-1185">Reference proteome</keyword>
<accession>A0ABR2MIP7</accession>
<organism evidence="1 2">
    <name type="scientific">Platanthera guangdongensis</name>
    <dbReference type="NCBI Taxonomy" id="2320717"/>
    <lineage>
        <taxon>Eukaryota</taxon>
        <taxon>Viridiplantae</taxon>
        <taxon>Streptophyta</taxon>
        <taxon>Embryophyta</taxon>
        <taxon>Tracheophyta</taxon>
        <taxon>Spermatophyta</taxon>
        <taxon>Magnoliopsida</taxon>
        <taxon>Liliopsida</taxon>
        <taxon>Asparagales</taxon>
        <taxon>Orchidaceae</taxon>
        <taxon>Orchidoideae</taxon>
        <taxon>Orchideae</taxon>
        <taxon>Orchidinae</taxon>
        <taxon>Platanthera</taxon>
    </lineage>
</organism>
<name>A0ABR2MIP7_9ASPA</name>
<evidence type="ECO:0000313" key="1">
    <source>
        <dbReference type="EMBL" id="KAK8963425.1"/>
    </source>
</evidence>
<evidence type="ECO:0000313" key="2">
    <source>
        <dbReference type="Proteomes" id="UP001412067"/>
    </source>
</evidence>
<comment type="caution">
    <text evidence="1">The sequence shown here is derived from an EMBL/GenBank/DDBJ whole genome shotgun (WGS) entry which is preliminary data.</text>
</comment>
<sequence length="119" mass="13788">MTDDLCLAGNLALQFGWLPHCGWPWQASSNLAIPWPPQGVLPIQTCAHVLRLFCDNYDTRLARLKVYYCRIKGFCSSLPELNKSRFHAFHVFRPPGLHCWCFLLYLEEDNQNVQSLHNI</sequence>